<evidence type="ECO:0000256" key="2">
    <source>
        <dbReference type="ARBA" id="ARBA00022763"/>
    </source>
</evidence>
<dbReference type="Gene3D" id="2.30.30.140">
    <property type="match status" value="1"/>
</dbReference>
<dbReference type="InterPro" id="IPR039776">
    <property type="entry name" value="Pds5"/>
</dbReference>
<keyword evidence="2" id="KW-0227">DNA damage</keyword>
<dbReference type="Proteomes" id="UP001642360">
    <property type="component" value="Unassembled WGS sequence"/>
</dbReference>
<evidence type="ECO:0000256" key="3">
    <source>
        <dbReference type="ARBA" id="ARBA00023204"/>
    </source>
</evidence>
<dbReference type="GO" id="GO:0007062">
    <property type="term" value="P:sister chromatid cohesion"/>
    <property type="evidence" value="ECO:0007669"/>
    <property type="project" value="UniProtKB-ARBA"/>
</dbReference>
<evidence type="ECO:0000256" key="4">
    <source>
        <dbReference type="ARBA" id="ARBA00023242"/>
    </source>
</evidence>
<comment type="caution">
    <text evidence="6">The sequence shown here is derived from an EMBL/GenBank/DDBJ whole genome shotgun (WGS) entry which is preliminary data.</text>
</comment>
<keyword evidence="3" id="KW-0234">DNA repair</keyword>
<feature type="compositionally biased region" description="Polar residues" evidence="5">
    <location>
        <begin position="214"/>
        <end position="231"/>
    </location>
</feature>
<dbReference type="PANTHER" id="PTHR12663:SF50">
    <property type="entry name" value="SISTER CHROMATID COHESION PROTEIN PDS5 HOMOLOG B"/>
    <property type="match status" value="1"/>
</dbReference>
<organism evidence="6 7">
    <name type="scientific">Ilex paraguariensis</name>
    <name type="common">yerba mate</name>
    <dbReference type="NCBI Taxonomy" id="185542"/>
    <lineage>
        <taxon>Eukaryota</taxon>
        <taxon>Viridiplantae</taxon>
        <taxon>Streptophyta</taxon>
        <taxon>Embryophyta</taxon>
        <taxon>Tracheophyta</taxon>
        <taxon>Spermatophyta</taxon>
        <taxon>Magnoliopsida</taxon>
        <taxon>eudicotyledons</taxon>
        <taxon>Gunneridae</taxon>
        <taxon>Pentapetalae</taxon>
        <taxon>asterids</taxon>
        <taxon>campanulids</taxon>
        <taxon>Aquifoliales</taxon>
        <taxon>Aquifoliaceae</taxon>
        <taxon>Ilex</taxon>
    </lineage>
</organism>
<evidence type="ECO:0000256" key="1">
    <source>
        <dbReference type="ARBA" id="ARBA00004123"/>
    </source>
</evidence>
<sequence length="458" mass="51037">MVVFLIHVLAHDTNFPPEGCQDEEIYARFCSPLVFALQAVVNASFVGGDMEFVNDAVSYLRGIFHAIKRAEDAVDALTTPKLHILADFGMSILTALGYSSSSMPRTMGPILLPSSLYKISLAEKREANLNSLSQSGFGKNITKKLVQRFESEISHTASIVTKRGHRSRDDSSHSDAVALSKGVWSMDGKRDQTHQSKISYARGTELHEIRKQEINNGEKQNPAPSSCSSRSVELHKEFSIEDEHEKAASGNSDLIIRNEQLPLSCDFVTKKTSQPHKDELLHSNPLKENEAIIQCNGITEKPSKRSRANLSSLCHSQRIGSGIESLLGRRIKLWSPIDKCYYAGTVDSFDSRNNTHKINYDSGEVEVVSLNSEKWEALNNDLLLDKVIQTKLPKYYFQILEHKSRLGVVFLESAIISENAHPSMDIISEMDCMLHCIGCISNVVLNTKLGKRYDIGVK</sequence>
<keyword evidence="7" id="KW-1185">Reference proteome</keyword>
<reference evidence="6 7" key="1">
    <citation type="submission" date="2024-02" db="EMBL/GenBank/DDBJ databases">
        <authorList>
            <person name="Vignale AGUSTIN F."/>
            <person name="Sosa J E."/>
            <person name="Modenutti C."/>
        </authorList>
    </citation>
    <scope>NUCLEOTIDE SEQUENCE [LARGE SCALE GENOMIC DNA]</scope>
</reference>
<gene>
    <name evidence="6" type="ORF">ILEXP_LOCUS11694</name>
</gene>
<dbReference type="GO" id="GO:0006281">
    <property type="term" value="P:DNA repair"/>
    <property type="evidence" value="ECO:0007669"/>
    <property type="project" value="UniProtKB-KW"/>
</dbReference>
<accession>A0ABC8RK64</accession>
<dbReference type="EMBL" id="CAUOFW020001350">
    <property type="protein sequence ID" value="CAK9143955.1"/>
    <property type="molecule type" value="Genomic_DNA"/>
</dbReference>
<dbReference type="CDD" id="cd20404">
    <property type="entry name" value="Tudor_Agenet_AtEML-like"/>
    <property type="match status" value="1"/>
</dbReference>
<feature type="compositionally biased region" description="Basic and acidic residues" evidence="5">
    <location>
        <begin position="232"/>
        <end position="247"/>
    </location>
</feature>
<dbReference type="GO" id="GO:0005634">
    <property type="term" value="C:nucleus"/>
    <property type="evidence" value="ECO:0007669"/>
    <property type="project" value="UniProtKB-SubCell"/>
</dbReference>
<dbReference type="PANTHER" id="PTHR12663">
    <property type="entry name" value="ANDROGEN INDUCED INHIBITOR OF PROLIFERATION AS3 / PDS5-RELATED"/>
    <property type="match status" value="1"/>
</dbReference>
<dbReference type="AlphaFoldDB" id="A0ABC8RK64"/>
<protein>
    <submittedName>
        <fullName evidence="6">Uncharacterized protein</fullName>
    </submittedName>
</protein>
<feature type="region of interest" description="Disordered" evidence="5">
    <location>
        <begin position="214"/>
        <end position="253"/>
    </location>
</feature>
<evidence type="ECO:0000256" key="5">
    <source>
        <dbReference type="SAM" id="MobiDB-lite"/>
    </source>
</evidence>
<comment type="subcellular location">
    <subcellularLocation>
        <location evidence="1">Nucleus</location>
    </subcellularLocation>
</comment>
<proteinExistence type="predicted"/>
<dbReference type="Pfam" id="PF20168">
    <property type="entry name" value="PDS5"/>
    <property type="match status" value="1"/>
</dbReference>
<keyword evidence="4" id="KW-0539">Nucleus</keyword>
<name>A0ABC8RK64_9AQUA</name>
<evidence type="ECO:0000313" key="7">
    <source>
        <dbReference type="Proteomes" id="UP001642360"/>
    </source>
</evidence>
<evidence type="ECO:0000313" key="6">
    <source>
        <dbReference type="EMBL" id="CAK9143955.1"/>
    </source>
</evidence>